<dbReference type="OrthoDB" id="2310150at2759"/>
<comment type="caution">
    <text evidence="3">The sequence shown here is derived from an EMBL/GenBank/DDBJ whole genome shotgun (WGS) entry which is preliminary data.</text>
</comment>
<accession>A0A9Q3HZC4</accession>
<name>A0A9Q3HZC4_9BASI</name>
<dbReference type="EMBL" id="AVOT02028082">
    <property type="protein sequence ID" value="MBW0520449.1"/>
    <property type="molecule type" value="Genomic_DNA"/>
</dbReference>
<dbReference type="Gene3D" id="3.20.20.100">
    <property type="entry name" value="NADP-dependent oxidoreductase domain"/>
    <property type="match status" value="1"/>
</dbReference>
<organism evidence="3 4">
    <name type="scientific">Austropuccinia psidii MF-1</name>
    <dbReference type="NCBI Taxonomy" id="1389203"/>
    <lineage>
        <taxon>Eukaryota</taxon>
        <taxon>Fungi</taxon>
        <taxon>Dikarya</taxon>
        <taxon>Basidiomycota</taxon>
        <taxon>Pucciniomycotina</taxon>
        <taxon>Pucciniomycetes</taxon>
        <taxon>Pucciniales</taxon>
        <taxon>Sphaerophragmiaceae</taxon>
        <taxon>Austropuccinia</taxon>
    </lineage>
</organism>
<dbReference type="PANTHER" id="PTHR43364:SF4">
    <property type="entry name" value="NAD(P)-LINKED OXIDOREDUCTASE SUPERFAMILY PROTEIN"/>
    <property type="match status" value="1"/>
</dbReference>
<dbReference type="InterPro" id="IPR036812">
    <property type="entry name" value="NAD(P)_OxRdtase_dom_sf"/>
</dbReference>
<feature type="domain" description="NADP-dependent oxidoreductase" evidence="2">
    <location>
        <begin position="16"/>
        <end position="320"/>
    </location>
</feature>
<dbReference type="InterPro" id="IPR023210">
    <property type="entry name" value="NADP_OxRdtase_dom"/>
</dbReference>
<keyword evidence="4" id="KW-1185">Reference proteome</keyword>
<gene>
    <name evidence="3" type="ORF">O181_060164</name>
</gene>
<dbReference type="PANTHER" id="PTHR43364">
    <property type="entry name" value="NADH-SPECIFIC METHYLGLYOXAL REDUCTASE-RELATED"/>
    <property type="match status" value="1"/>
</dbReference>
<dbReference type="SUPFAM" id="SSF51430">
    <property type="entry name" value="NAD(P)-linked oxidoreductase"/>
    <property type="match status" value="1"/>
</dbReference>
<keyword evidence="1" id="KW-0560">Oxidoreductase</keyword>
<evidence type="ECO:0000313" key="4">
    <source>
        <dbReference type="Proteomes" id="UP000765509"/>
    </source>
</evidence>
<dbReference type="AlphaFoldDB" id="A0A9Q3HZC4"/>
<dbReference type="CDD" id="cd19075">
    <property type="entry name" value="AKR_AKR7A1-5"/>
    <property type="match status" value="1"/>
</dbReference>
<evidence type="ECO:0000313" key="3">
    <source>
        <dbReference type="EMBL" id="MBW0520449.1"/>
    </source>
</evidence>
<reference evidence="3" key="1">
    <citation type="submission" date="2021-03" db="EMBL/GenBank/DDBJ databases">
        <title>Draft genome sequence of rust myrtle Austropuccinia psidii MF-1, a brazilian biotype.</title>
        <authorList>
            <person name="Quecine M.C."/>
            <person name="Pachon D.M.R."/>
            <person name="Bonatelli M.L."/>
            <person name="Correr F.H."/>
            <person name="Franceschini L.M."/>
            <person name="Leite T.F."/>
            <person name="Margarido G.R.A."/>
            <person name="Almeida C.A."/>
            <person name="Ferrarezi J.A."/>
            <person name="Labate C.A."/>
        </authorList>
    </citation>
    <scope>NUCLEOTIDE SEQUENCE</scope>
    <source>
        <strain evidence="3">MF-1</strain>
    </source>
</reference>
<dbReference type="InterPro" id="IPR050523">
    <property type="entry name" value="AKR_Detox_Biosynth"/>
</dbReference>
<sequence length="332" mass="37913">MASLNQATPDGRTRIPLILGAMTFGKPNTHGARIHDLPTVQKIIDTFKAHGHTEIDTARLYGHGSSEEMLSQVDLSGTTIDSKCYPINPGDHSPQKLRESLELSLQTLKLKKLRIFYLHSPDRSIPFEETLKGCHELFQEGKFEQLGLSNYQAWEVARIWEICDKNQFVKPTVYQAMYNSIVRSIEDELFPCCRALGIRIVIFNPLAGGFFAGKIKKVDDFVEKGGRFDPNHYQGKFYRERYLKDSYFRALESLTDVLKSYPEYDLLSIASIWLQHHSKLQPSDGIIFGGSSHDQIEMNLKNFEKGPLPDEIVKSLDSAWQLVKAECPPYWR</sequence>
<dbReference type="Proteomes" id="UP000765509">
    <property type="component" value="Unassembled WGS sequence"/>
</dbReference>
<evidence type="ECO:0000259" key="2">
    <source>
        <dbReference type="Pfam" id="PF00248"/>
    </source>
</evidence>
<dbReference type="GO" id="GO:0016491">
    <property type="term" value="F:oxidoreductase activity"/>
    <property type="evidence" value="ECO:0007669"/>
    <property type="project" value="UniProtKB-KW"/>
</dbReference>
<dbReference type="Pfam" id="PF00248">
    <property type="entry name" value="Aldo_ket_red"/>
    <property type="match status" value="1"/>
</dbReference>
<protein>
    <recommendedName>
        <fullName evidence="2">NADP-dependent oxidoreductase domain-containing protein</fullName>
    </recommendedName>
</protein>
<evidence type="ECO:0000256" key="1">
    <source>
        <dbReference type="ARBA" id="ARBA00023002"/>
    </source>
</evidence>
<proteinExistence type="predicted"/>